<dbReference type="AlphaFoldDB" id="A0A9D4BIK0"/>
<accession>A0A9D4BIK0</accession>
<proteinExistence type="predicted"/>
<organism evidence="2 3">
    <name type="scientific">Dreissena polymorpha</name>
    <name type="common">Zebra mussel</name>
    <name type="synonym">Mytilus polymorpha</name>
    <dbReference type="NCBI Taxonomy" id="45954"/>
    <lineage>
        <taxon>Eukaryota</taxon>
        <taxon>Metazoa</taxon>
        <taxon>Spiralia</taxon>
        <taxon>Lophotrochozoa</taxon>
        <taxon>Mollusca</taxon>
        <taxon>Bivalvia</taxon>
        <taxon>Autobranchia</taxon>
        <taxon>Heteroconchia</taxon>
        <taxon>Euheterodonta</taxon>
        <taxon>Imparidentia</taxon>
        <taxon>Neoheterodontei</taxon>
        <taxon>Myida</taxon>
        <taxon>Dreissenoidea</taxon>
        <taxon>Dreissenidae</taxon>
        <taxon>Dreissena</taxon>
    </lineage>
</organism>
<gene>
    <name evidence="2" type="ORF">DPMN_083727</name>
</gene>
<comment type="caution">
    <text evidence="2">The sequence shown here is derived from an EMBL/GenBank/DDBJ whole genome shotgun (WGS) entry which is preliminary data.</text>
</comment>
<feature type="region of interest" description="Disordered" evidence="1">
    <location>
        <begin position="31"/>
        <end position="51"/>
    </location>
</feature>
<dbReference type="Proteomes" id="UP000828390">
    <property type="component" value="Unassembled WGS sequence"/>
</dbReference>
<evidence type="ECO:0000256" key="1">
    <source>
        <dbReference type="SAM" id="MobiDB-lite"/>
    </source>
</evidence>
<feature type="compositionally biased region" description="Polar residues" evidence="1">
    <location>
        <begin position="37"/>
        <end position="49"/>
    </location>
</feature>
<reference evidence="2" key="1">
    <citation type="journal article" date="2019" name="bioRxiv">
        <title>The Genome of the Zebra Mussel, Dreissena polymorpha: A Resource for Invasive Species Research.</title>
        <authorList>
            <person name="McCartney M.A."/>
            <person name="Auch B."/>
            <person name="Kono T."/>
            <person name="Mallez S."/>
            <person name="Zhang Y."/>
            <person name="Obille A."/>
            <person name="Becker A."/>
            <person name="Abrahante J.E."/>
            <person name="Garbe J."/>
            <person name="Badalamenti J.P."/>
            <person name="Herman A."/>
            <person name="Mangelson H."/>
            <person name="Liachko I."/>
            <person name="Sullivan S."/>
            <person name="Sone E.D."/>
            <person name="Koren S."/>
            <person name="Silverstein K.A.T."/>
            <person name="Beckman K.B."/>
            <person name="Gohl D.M."/>
        </authorList>
    </citation>
    <scope>NUCLEOTIDE SEQUENCE</scope>
    <source>
        <strain evidence="2">Duluth1</strain>
        <tissue evidence="2">Whole animal</tissue>
    </source>
</reference>
<protein>
    <submittedName>
        <fullName evidence="2">Uncharacterized protein</fullName>
    </submittedName>
</protein>
<evidence type="ECO:0000313" key="3">
    <source>
        <dbReference type="Proteomes" id="UP000828390"/>
    </source>
</evidence>
<reference evidence="2" key="2">
    <citation type="submission" date="2020-11" db="EMBL/GenBank/DDBJ databases">
        <authorList>
            <person name="McCartney M.A."/>
            <person name="Auch B."/>
            <person name="Kono T."/>
            <person name="Mallez S."/>
            <person name="Becker A."/>
            <person name="Gohl D.M."/>
            <person name="Silverstein K.A.T."/>
            <person name="Koren S."/>
            <person name="Bechman K.B."/>
            <person name="Herman A."/>
            <person name="Abrahante J.E."/>
            <person name="Garbe J."/>
        </authorList>
    </citation>
    <scope>NUCLEOTIDE SEQUENCE</scope>
    <source>
        <strain evidence="2">Duluth1</strain>
        <tissue evidence="2">Whole animal</tissue>
    </source>
</reference>
<dbReference type="EMBL" id="JAIWYP010000016">
    <property type="protein sequence ID" value="KAH3696262.1"/>
    <property type="molecule type" value="Genomic_DNA"/>
</dbReference>
<keyword evidence="3" id="KW-1185">Reference proteome</keyword>
<evidence type="ECO:0000313" key="2">
    <source>
        <dbReference type="EMBL" id="KAH3696262.1"/>
    </source>
</evidence>
<name>A0A9D4BIK0_DREPO</name>
<sequence length="129" mass="14417">MSSISSQSSYRKLEKKYADLEKETHKLKKRVKDLEQRANTSSCVESTPADTIEDPDKQLKALLALVAHLSGNTERDTNIIIRRLSLQVFSKDELVTCTRTGKKNCKGGRSSKTGTIFPKNGIVRKSGLY</sequence>